<feature type="region of interest" description="Disordered" evidence="12">
    <location>
        <begin position="952"/>
        <end position="1020"/>
    </location>
</feature>
<feature type="domain" description="UvrD-like helicase C-terminal" evidence="14">
    <location>
        <begin position="297"/>
        <end position="611"/>
    </location>
</feature>
<evidence type="ECO:0000259" key="14">
    <source>
        <dbReference type="PROSITE" id="PS51217"/>
    </source>
</evidence>
<dbReference type="GO" id="GO:0043138">
    <property type="term" value="F:3'-5' DNA helicase activity"/>
    <property type="evidence" value="ECO:0007669"/>
    <property type="project" value="UniProtKB-EC"/>
</dbReference>
<gene>
    <name evidence="15" type="ORF">TWF696_007276</name>
</gene>
<dbReference type="GO" id="GO:0016787">
    <property type="term" value="F:hydrolase activity"/>
    <property type="evidence" value="ECO:0007669"/>
    <property type="project" value="UniProtKB-UniRule"/>
</dbReference>
<evidence type="ECO:0000256" key="11">
    <source>
        <dbReference type="PROSITE-ProRule" id="PRU00560"/>
    </source>
</evidence>
<dbReference type="GO" id="GO:0005524">
    <property type="term" value="F:ATP binding"/>
    <property type="evidence" value="ECO:0007669"/>
    <property type="project" value="UniProtKB-UniRule"/>
</dbReference>
<evidence type="ECO:0000256" key="3">
    <source>
        <dbReference type="ARBA" id="ARBA00022801"/>
    </source>
</evidence>
<dbReference type="CDD" id="cd18807">
    <property type="entry name" value="SF1_C_UvrD"/>
    <property type="match status" value="1"/>
</dbReference>
<evidence type="ECO:0000256" key="9">
    <source>
        <dbReference type="ARBA" id="ARBA00034808"/>
    </source>
</evidence>
<keyword evidence="16" id="KW-1185">Reference proteome</keyword>
<dbReference type="Proteomes" id="UP001375240">
    <property type="component" value="Unassembled WGS sequence"/>
</dbReference>
<dbReference type="EMBL" id="JAVHNQ010000005">
    <property type="protein sequence ID" value="KAK6347202.1"/>
    <property type="molecule type" value="Genomic_DNA"/>
</dbReference>
<dbReference type="Gene3D" id="3.40.50.300">
    <property type="entry name" value="P-loop containing nucleotide triphosphate hydrolases"/>
    <property type="match status" value="2"/>
</dbReference>
<feature type="compositionally biased region" description="Low complexity" evidence="12">
    <location>
        <begin position="988"/>
        <end position="998"/>
    </location>
</feature>
<comment type="similarity">
    <text evidence="1">Belongs to the helicase family. UvrD subfamily.</text>
</comment>
<dbReference type="Gene3D" id="1.10.486.10">
    <property type="entry name" value="PCRA, domain 4"/>
    <property type="match status" value="1"/>
</dbReference>
<dbReference type="GO" id="GO:0005634">
    <property type="term" value="C:nucleus"/>
    <property type="evidence" value="ECO:0007669"/>
    <property type="project" value="TreeGrafter"/>
</dbReference>
<accession>A0AAV9URE9</accession>
<comment type="catalytic activity">
    <reaction evidence="10">
        <text>ATP + H2O = ADP + phosphate + H(+)</text>
        <dbReference type="Rhea" id="RHEA:13065"/>
        <dbReference type="ChEBI" id="CHEBI:15377"/>
        <dbReference type="ChEBI" id="CHEBI:15378"/>
        <dbReference type="ChEBI" id="CHEBI:30616"/>
        <dbReference type="ChEBI" id="CHEBI:43474"/>
        <dbReference type="ChEBI" id="CHEBI:456216"/>
        <dbReference type="EC" id="5.6.2.4"/>
    </reaction>
</comment>
<keyword evidence="3 11" id="KW-0378">Hydrolase</keyword>
<feature type="binding site" evidence="11">
    <location>
        <begin position="40"/>
        <end position="47"/>
    </location>
    <ligand>
        <name>ATP</name>
        <dbReference type="ChEBI" id="CHEBI:30616"/>
    </ligand>
</feature>
<keyword evidence="6" id="KW-0238">DNA-binding</keyword>
<feature type="compositionally biased region" description="Basic residues" evidence="12">
    <location>
        <begin position="862"/>
        <end position="871"/>
    </location>
</feature>
<evidence type="ECO:0000256" key="1">
    <source>
        <dbReference type="ARBA" id="ARBA00009922"/>
    </source>
</evidence>
<feature type="domain" description="UvrD-like helicase ATP-binding" evidence="13">
    <location>
        <begin position="19"/>
        <end position="296"/>
    </location>
</feature>
<evidence type="ECO:0000256" key="6">
    <source>
        <dbReference type="ARBA" id="ARBA00023125"/>
    </source>
</evidence>
<dbReference type="InterPro" id="IPR000212">
    <property type="entry name" value="DNA_helicase_UvrD/REP"/>
</dbReference>
<dbReference type="EC" id="5.6.2.4" evidence="9"/>
<evidence type="ECO:0000256" key="12">
    <source>
        <dbReference type="SAM" id="MobiDB-lite"/>
    </source>
</evidence>
<evidence type="ECO:0000313" key="15">
    <source>
        <dbReference type="EMBL" id="KAK6347202.1"/>
    </source>
</evidence>
<keyword evidence="7" id="KW-0413">Isomerase</keyword>
<reference evidence="15 16" key="1">
    <citation type="submission" date="2019-10" db="EMBL/GenBank/DDBJ databases">
        <authorList>
            <person name="Palmer J.M."/>
        </authorList>
    </citation>
    <scope>NUCLEOTIDE SEQUENCE [LARGE SCALE GENOMIC DNA]</scope>
    <source>
        <strain evidence="15 16">TWF696</strain>
    </source>
</reference>
<dbReference type="Pfam" id="PF13361">
    <property type="entry name" value="UvrD_C"/>
    <property type="match status" value="1"/>
</dbReference>
<dbReference type="CDD" id="cd17932">
    <property type="entry name" value="DEXQc_UvrD"/>
    <property type="match status" value="1"/>
</dbReference>
<keyword evidence="2 11" id="KW-0547">Nucleotide-binding</keyword>
<dbReference type="SUPFAM" id="SSF52540">
    <property type="entry name" value="P-loop containing nucleoside triphosphate hydrolases"/>
    <property type="match status" value="1"/>
</dbReference>
<dbReference type="AlphaFoldDB" id="A0AAV9URE9"/>
<dbReference type="GO" id="GO:0003677">
    <property type="term" value="F:DNA binding"/>
    <property type="evidence" value="ECO:0007669"/>
    <property type="project" value="UniProtKB-KW"/>
</dbReference>
<dbReference type="Pfam" id="PF00580">
    <property type="entry name" value="UvrD-helicase"/>
    <property type="match status" value="1"/>
</dbReference>
<evidence type="ECO:0000313" key="16">
    <source>
        <dbReference type="Proteomes" id="UP001375240"/>
    </source>
</evidence>
<dbReference type="Gene3D" id="1.10.10.160">
    <property type="match status" value="1"/>
</dbReference>
<proteinExistence type="inferred from homology"/>
<evidence type="ECO:0000256" key="5">
    <source>
        <dbReference type="ARBA" id="ARBA00022840"/>
    </source>
</evidence>
<comment type="caution">
    <text evidence="15">The sequence shown here is derived from an EMBL/GenBank/DDBJ whole genome shotgun (WGS) entry which is preliminary data.</text>
</comment>
<dbReference type="GO" id="GO:0000725">
    <property type="term" value="P:recombinational repair"/>
    <property type="evidence" value="ECO:0007669"/>
    <property type="project" value="TreeGrafter"/>
</dbReference>
<dbReference type="InterPro" id="IPR014017">
    <property type="entry name" value="DNA_helicase_UvrD-like_C"/>
</dbReference>
<sequence>MDDDGSPTPEPIDVAKILHGLNFSQRDAVTSSADILQILAPPGSGKTRTLTSRVAWMLANGMSPSNIIVATFTNKASREMKERISKMIGGGLENRLIIGTFHSIAVRYLRKYGHLIGLPREFGIADTSDSSAIITRIIKRNKYPTTDGNDAGNLRSRISMLKAKRMSVDEYILSQKKNNHNDEFGKIYEEYEKELKSSNLVDFDDLLLRCMDLLRQHPLCVSNIEAVLIDEFQDTNLVQFDLMCLFAYKKNKITIVGDPDQSIYGFRAAEIGNLNTMKQVYPDTIVINLEENYRSSAAILHCSLEVIEQDKARPQKGITPTHEIGISPVLRKLPSPDAEARWIIQEIIRLRALTGNLFKFSDIAILIRSGGLARDIEPQMNNYRIPYRLIAGTKFFERAEVKVVLDYLRVVVNPNNSEALAKVINVPPRRLGTKSIEGLVSEAYKRGITVWTLIRKGVRGDLTFQAPITKPGEQSLSQFIKIILDTQKMLKSTKYAEQHNIAPIIESLLEKISFKQHVESHQKPGEDRWPHVEELIVQATEFCSNLAEGIDEADLPDTDAEGNPAEESKISLALEKFLANAALATAKEGPEAEGEDGEGVLTISTIHNAKGLEWPVVFVPGCYTGSIPHSRSEDADEERRLLYVAMTRAQTLLYLSYPCELRDRKSGEKQESNLCDFLAEGQLAPLMTSKGPTITPQTIISFSKIMSRDCPTAEQVKETLEASQLQWQDDWVESDDPPGTVSRTMPMNGYNAYHLRGGVQSHRSTGQACSTSRSIINSAYNRTDGFSVNRTTVSSGFSTQSTTTTTMAGFTSANSHRTMLASSQLECEADVRRQQLLKRKSDGISNADGIDSQPPQSQSKNAKPKTTKNAKAKPENTLMNFFTRQIGTLPQPQPQPVVRPLAAGNGNASATTTAIASRKTEEHERFIFLSSSPERPPPRREIIAQNRELQEQMRRNPPIPSVAPQTSRLPSRAQSTSYVAPTTISRMAGTSGSSAASAPRKTLGMRRAMSGWSDRQAARK</sequence>
<feature type="compositionally biased region" description="Polar residues" evidence="12">
    <location>
        <begin position="963"/>
        <end position="985"/>
    </location>
</feature>
<dbReference type="InterPro" id="IPR013986">
    <property type="entry name" value="DExx_box_DNA_helicase_dom_sf"/>
</dbReference>
<evidence type="ECO:0000259" key="13">
    <source>
        <dbReference type="PROSITE" id="PS51198"/>
    </source>
</evidence>
<dbReference type="InterPro" id="IPR014016">
    <property type="entry name" value="UvrD-like_ATP-bd"/>
</dbReference>
<dbReference type="PANTHER" id="PTHR11070:SF2">
    <property type="entry name" value="ATP-DEPENDENT DNA HELICASE SRS2"/>
    <property type="match status" value="1"/>
</dbReference>
<protein>
    <recommendedName>
        <fullName evidence="9">DNA 3'-5' helicase</fullName>
        <ecNumber evidence="9">5.6.2.4</ecNumber>
    </recommendedName>
</protein>
<name>A0AAV9URE9_9PEZI</name>
<evidence type="ECO:0000256" key="7">
    <source>
        <dbReference type="ARBA" id="ARBA00023235"/>
    </source>
</evidence>
<dbReference type="PROSITE" id="PS51217">
    <property type="entry name" value="UVRD_HELICASE_CTER"/>
    <property type="match status" value="1"/>
</dbReference>
<evidence type="ECO:0000256" key="2">
    <source>
        <dbReference type="ARBA" id="ARBA00022741"/>
    </source>
</evidence>
<keyword evidence="4 11" id="KW-0347">Helicase</keyword>
<dbReference type="InterPro" id="IPR027417">
    <property type="entry name" value="P-loop_NTPase"/>
</dbReference>
<dbReference type="PANTHER" id="PTHR11070">
    <property type="entry name" value="UVRD / RECB / PCRA DNA HELICASE FAMILY MEMBER"/>
    <property type="match status" value="1"/>
</dbReference>
<organism evidence="15 16">
    <name type="scientific">Orbilia brochopaga</name>
    <dbReference type="NCBI Taxonomy" id="3140254"/>
    <lineage>
        <taxon>Eukaryota</taxon>
        <taxon>Fungi</taxon>
        <taxon>Dikarya</taxon>
        <taxon>Ascomycota</taxon>
        <taxon>Pezizomycotina</taxon>
        <taxon>Orbiliomycetes</taxon>
        <taxon>Orbiliales</taxon>
        <taxon>Orbiliaceae</taxon>
        <taxon>Orbilia</taxon>
    </lineage>
</organism>
<comment type="catalytic activity">
    <reaction evidence="8">
        <text>Couples ATP hydrolysis with the unwinding of duplex DNA by translocating in the 3'-5' direction.</text>
        <dbReference type="EC" id="5.6.2.4"/>
    </reaction>
</comment>
<dbReference type="PROSITE" id="PS51198">
    <property type="entry name" value="UVRD_HELICASE_ATP_BIND"/>
    <property type="match status" value="1"/>
</dbReference>
<evidence type="ECO:0000256" key="10">
    <source>
        <dbReference type="ARBA" id="ARBA00048988"/>
    </source>
</evidence>
<evidence type="ECO:0000256" key="4">
    <source>
        <dbReference type="ARBA" id="ARBA00022806"/>
    </source>
</evidence>
<evidence type="ECO:0000256" key="8">
    <source>
        <dbReference type="ARBA" id="ARBA00034617"/>
    </source>
</evidence>
<feature type="region of interest" description="Disordered" evidence="12">
    <location>
        <begin position="839"/>
        <end position="876"/>
    </location>
</feature>
<keyword evidence="5 11" id="KW-0067">ATP-binding</keyword>